<comment type="caution">
    <text evidence="7">The sequence shown here is derived from an EMBL/GenBank/DDBJ whole genome shotgun (WGS) entry which is preliminary data.</text>
</comment>
<organism evidence="7 8">
    <name type="scientific">Stentor coeruleus</name>
    <dbReference type="NCBI Taxonomy" id="5963"/>
    <lineage>
        <taxon>Eukaryota</taxon>
        <taxon>Sar</taxon>
        <taxon>Alveolata</taxon>
        <taxon>Ciliophora</taxon>
        <taxon>Postciliodesmatophora</taxon>
        <taxon>Heterotrichea</taxon>
        <taxon>Heterotrichida</taxon>
        <taxon>Stentoridae</taxon>
        <taxon>Stentor</taxon>
    </lineage>
</organism>
<dbReference type="Gene3D" id="1.10.510.10">
    <property type="entry name" value="Transferase(Phosphotransferase) domain 1"/>
    <property type="match status" value="1"/>
</dbReference>
<dbReference type="OrthoDB" id="309279at2759"/>
<dbReference type="SUPFAM" id="SSF56112">
    <property type="entry name" value="Protein kinase-like (PK-like)"/>
    <property type="match status" value="1"/>
</dbReference>
<dbReference type="PANTHER" id="PTHR24347">
    <property type="entry name" value="SERINE/THREONINE-PROTEIN KINASE"/>
    <property type="match status" value="1"/>
</dbReference>
<keyword evidence="4" id="KW-0418">Kinase</keyword>
<protein>
    <recommendedName>
        <fullName evidence="6">Protein kinase domain-containing protein</fullName>
    </recommendedName>
</protein>
<dbReference type="InterPro" id="IPR011009">
    <property type="entry name" value="Kinase-like_dom_sf"/>
</dbReference>
<keyword evidence="1 3" id="KW-0547">Nucleotide-binding</keyword>
<gene>
    <name evidence="7" type="ORF">SteCoe_9711</name>
</gene>
<keyword evidence="4" id="KW-0808">Transferase</keyword>
<dbReference type="AlphaFoldDB" id="A0A1R2CH83"/>
<proteinExistence type="inferred from homology"/>
<keyword evidence="2 3" id="KW-0067">ATP-binding</keyword>
<evidence type="ECO:0000313" key="8">
    <source>
        <dbReference type="Proteomes" id="UP000187209"/>
    </source>
</evidence>
<dbReference type="Proteomes" id="UP000187209">
    <property type="component" value="Unassembled WGS sequence"/>
</dbReference>
<evidence type="ECO:0000256" key="1">
    <source>
        <dbReference type="ARBA" id="ARBA00022741"/>
    </source>
</evidence>
<reference evidence="7 8" key="1">
    <citation type="submission" date="2016-11" db="EMBL/GenBank/DDBJ databases">
        <title>The macronuclear genome of Stentor coeruleus: a giant cell with tiny introns.</title>
        <authorList>
            <person name="Slabodnick M."/>
            <person name="Ruby J.G."/>
            <person name="Reiff S.B."/>
            <person name="Swart E.C."/>
            <person name="Gosai S."/>
            <person name="Prabakaran S."/>
            <person name="Witkowska E."/>
            <person name="Larue G.E."/>
            <person name="Fisher S."/>
            <person name="Freeman R.M."/>
            <person name="Gunawardena J."/>
            <person name="Chu W."/>
            <person name="Stover N.A."/>
            <person name="Gregory B.D."/>
            <person name="Nowacki M."/>
            <person name="Derisi J."/>
            <person name="Roy S.W."/>
            <person name="Marshall W.F."/>
            <person name="Sood P."/>
        </authorList>
    </citation>
    <scope>NUCLEOTIDE SEQUENCE [LARGE SCALE GENOMIC DNA]</scope>
    <source>
        <strain evidence="7">WM001</strain>
    </source>
</reference>
<evidence type="ECO:0000259" key="6">
    <source>
        <dbReference type="PROSITE" id="PS50011"/>
    </source>
</evidence>
<dbReference type="InterPro" id="IPR017441">
    <property type="entry name" value="Protein_kinase_ATP_BS"/>
</dbReference>
<evidence type="ECO:0000256" key="2">
    <source>
        <dbReference type="ARBA" id="ARBA00022840"/>
    </source>
</evidence>
<evidence type="ECO:0000313" key="7">
    <source>
        <dbReference type="EMBL" id="OMJ88389.1"/>
    </source>
</evidence>
<dbReference type="PROSITE" id="PS00108">
    <property type="entry name" value="PROTEIN_KINASE_ST"/>
    <property type="match status" value="1"/>
</dbReference>
<comment type="similarity">
    <text evidence="4">Belongs to the protein kinase superfamily.</text>
</comment>
<feature type="domain" description="Protein kinase" evidence="6">
    <location>
        <begin position="13"/>
        <end position="266"/>
    </location>
</feature>
<dbReference type="InterPro" id="IPR008271">
    <property type="entry name" value="Ser/Thr_kinase_AS"/>
</dbReference>
<dbReference type="EMBL" id="MPUH01000152">
    <property type="protein sequence ID" value="OMJ88389.1"/>
    <property type="molecule type" value="Genomic_DNA"/>
</dbReference>
<name>A0A1R2CH83_9CILI</name>
<evidence type="ECO:0000256" key="4">
    <source>
        <dbReference type="RuleBase" id="RU000304"/>
    </source>
</evidence>
<evidence type="ECO:0000256" key="3">
    <source>
        <dbReference type="PROSITE-ProRule" id="PRU10141"/>
    </source>
</evidence>
<keyword evidence="8" id="KW-1185">Reference proteome</keyword>
<feature type="binding site" evidence="3">
    <location>
        <position position="46"/>
    </location>
    <ligand>
        <name>ATP</name>
        <dbReference type="ChEBI" id="CHEBI:30616"/>
    </ligand>
</feature>
<dbReference type="Pfam" id="PF00069">
    <property type="entry name" value="Pkinase"/>
    <property type="match status" value="1"/>
</dbReference>
<accession>A0A1R2CH83</accession>
<evidence type="ECO:0000256" key="5">
    <source>
        <dbReference type="SAM" id="MobiDB-lite"/>
    </source>
</evidence>
<dbReference type="PROSITE" id="PS50011">
    <property type="entry name" value="PROTEIN_KINASE_DOM"/>
    <property type="match status" value="1"/>
</dbReference>
<dbReference type="SMART" id="SM00220">
    <property type="entry name" value="S_TKc"/>
    <property type="match status" value="1"/>
</dbReference>
<keyword evidence="4" id="KW-0723">Serine/threonine-protein kinase</keyword>
<sequence>MKERLMKEIGRDFKIISVLGKGAFGTVLECVNLNAHRSVALKVIKKYKLTEKQLLFSIQESELLRSLDHPNIVKFIDLHHTDSFLILEMELLKGKNLADLLSHKKLTETEAATIMEMILMGVSHLHKVQVLHRDLKPENIMFQDLEQHNLKITDFGLSTKYTLEERLDQRSGTMAYMAPEQVLLKQYSEPVDIWSCGIILYQLLTNSHPLTSIKVDSQSFIKLLQNIKWKFPENFPSLAKDLFLRCTRFNPLERYTANLALQHPFITRIKGKIPLSPLEEVRLYQDKFKLKKLINTCIQLVGLTSNIDLPEIYKNRINDPFCRTRDTVRKDSGPKKMSSLGNIEIHANDKTLKNSRQISLASNYGNQLCVPKAQEKKIMSKSPRRFSHNRMNSKSISRSPSPAAPPLPKTASKQVRHNLVIH</sequence>
<dbReference type="InterPro" id="IPR000719">
    <property type="entry name" value="Prot_kinase_dom"/>
</dbReference>
<feature type="region of interest" description="Disordered" evidence="5">
    <location>
        <begin position="375"/>
        <end position="422"/>
    </location>
</feature>
<dbReference type="GO" id="GO:0005524">
    <property type="term" value="F:ATP binding"/>
    <property type="evidence" value="ECO:0007669"/>
    <property type="project" value="UniProtKB-UniRule"/>
</dbReference>
<dbReference type="GO" id="GO:0004674">
    <property type="term" value="F:protein serine/threonine kinase activity"/>
    <property type="evidence" value="ECO:0007669"/>
    <property type="project" value="UniProtKB-KW"/>
</dbReference>
<dbReference type="PROSITE" id="PS00107">
    <property type="entry name" value="PROTEIN_KINASE_ATP"/>
    <property type="match status" value="1"/>
</dbReference>